<gene>
    <name evidence="1" type="ORF">BST15_19960</name>
</gene>
<proteinExistence type="predicted"/>
<reference evidence="1 2" key="1">
    <citation type="submission" date="2016-12" db="EMBL/GenBank/DDBJ databases">
        <title>The new phylogeny of genus Mycobacterium.</title>
        <authorList>
            <person name="Tortoli E."/>
            <person name="Trovato A."/>
            <person name="Cirillo D.M."/>
        </authorList>
    </citation>
    <scope>NUCLEOTIDE SEQUENCE [LARGE SCALE GENOMIC DNA]</scope>
    <source>
        <strain evidence="1 2">DSM 44942</strain>
    </source>
</reference>
<feature type="non-terminal residue" evidence="1">
    <location>
        <position position="88"/>
    </location>
</feature>
<comment type="caution">
    <text evidence="1">The sequence shown here is derived from an EMBL/GenBank/DDBJ whole genome shotgun (WGS) entry which is preliminary data.</text>
</comment>
<dbReference type="RefSeq" id="WP_207572064.1">
    <property type="nucleotide sequence ID" value="NZ_MVHH01000078.1"/>
</dbReference>
<evidence type="ECO:0000313" key="2">
    <source>
        <dbReference type="Proteomes" id="UP000192327"/>
    </source>
</evidence>
<name>A0ABX3RBU1_9MYCO</name>
<organism evidence="1 2">
    <name type="scientific">Mycolicibacter arupensis</name>
    <dbReference type="NCBI Taxonomy" id="342002"/>
    <lineage>
        <taxon>Bacteria</taxon>
        <taxon>Bacillati</taxon>
        <taxon>Actinomycetota</taxon>
        <taxon>Actinomycetes</taxon>
        <taxon>Mycobacteriales</taxon>
        <taxon>Mycobacteriaceae</taxon>
        <taxon>Mycolicibacter</taxon>
    </lineage>
</organism>
<sequence>MDSRHAMRRGTTGTAVTTNTTNTTIAGRAVGICPVAAVVASTGQGVGTRRTAGANTTCPTGATGATRATCATITGQRTTRTTGTTNTA</sequence>
<protein>
    <submittedName>
        <fullName evidence="1">Uncharacterized protein</fullName>
    </submittedName>
</protein>
<evidence type="ECO:0000313" key="1">
    <source>
        <dbReference type="EMBL" id="OQZ91476.1"/>
    </source>
</evidence>
<dbReference type="EMBL" id="MVHH01000078">
    <property type="protein sequence ID" value="OQZ91476.1"/>
    <property type="molecule type" value="Genomic_DNA"/>
</dbReference>
<keyword evidence="2" id="KW-1185">Reference proteome</keyword>
<dbReference type="Proteomes" id="UP000192327">
    <property type="component" value="Unassembled WGS sequence"/>
</dbReference>
<accession>A0ABX3RBU1</accession>